<dbReference type="SMART" id="SM00320">
    <property type="entry name" value="WD40"/>
    <property type="match status" value="4"/>
</dbReference>
<proteinExistence type="predicted"/>
<dbReference type="EMBL" id="GBEZ01016888">
    <property type="protein sequence ID" value="JAC69398.1"/>
    <property type="molecule type" value="Transcribed_RNA"/>
</dbReference>
<dbReference type="GO" id="GO:0048188">
    <property type="term" value="C:Set1C/COMPASS complex"/>
    <property type="evidence" value="ECO:0007669"/>
    <property type="project" value="InterPro"/>
</dbReference>
<dbReference type="SUPFAM" id="SSF50978">
    <property type="entry name" value="WD40 repeat-like"/>
    <property type="match status" value="1"/>
</dbReference>
<keyword evidence="3" id="KW-0677">Repeat</keyword>
<dbReference type="InterPro" id="IPR036322">
    <property type="entry name" value="WD40_repeat_dom_sf"/>
</dbReference>
<dbReference type="InterPro" id="IPR015943">
    <property type="entry name" value="WD40/YVTN_repeat-like_dom_sf"/>
</dbReference>
<reference evidence="7" key="1">
    <citation type="submission" date="2014-05" db="EMBL/GenBank/DDBJ databases">
        <title>The transcriptome of the halophilic microalga Tetraselmis sp. GSL018 isolated from the Great Salt Lake, Utah.</title>
        <authorList>
            <person name="Jinkerson R.E."/>
            <person name="D'Adamo S."/>
            <person name="Posewitz M.C."/>
        </authorList>
    </citation>
    <scope>NUCLEOTIDE SEQUENCE</scope>
    <source>
        <strain evidence="7">GSL018</strain>
    </source>
</reference>
<dbReference type="Gene3D" id="2.130.10.10">
    <property type="entry name" value="YVTN repeat-like/Quinoprotein amine dehydrogenase"/>
    <property type="match status" value="3"/>
</dbReference>
<dbReference type="PANTHER" id="PTHR44040:SF1">
    <property type="entry name" value="RETINOBLASTOMA-BINDING PROTEIN 5"/>
    <property type="match status" value="1"/>
</dbReference>
<evidence type="ECO:0000256" key="6">
    <source>
        <dbReference type="SAM" id="MobiDB-lite"/>
    </source>
</evidence>
<evidence type="ECO:0000313" key="7">
    <source>
        <dbReference type="EMBL" id="JAC69398.1"/>
    </source>
</evidence>
<dbReference type="Pfam" id="PF00400">
    <property type="entry name" value="WD40"/>
    <property type="match status" value="3"/>
</dbReference>
<keyword evidence="2 5" id="KW-0853">WD repeat</keyword>
<feature type="region of interest" description="Disordered" evidence="6">
    <location>
        <begin position="388"/>
        <end position="411"/>
    </location>
</feature>
<comment type="subcellular location">
    <subcellularLocation>
        <location evidence="1">Nucleus</location>
    </subcellularLocation>
</comment>
<dbReference type="PROSITE" id="PS00678">
    <property type="entry name" value="WD_REPEATS_1"/>
    <property type="match status" value="1"/>
</dbReference>
<accession>A0A061RBP4</accession>
<dbReference type="InterPro" id="IPR037850">
    <property type="entry name" value="RBBP5/Swd1"/>
</dbReference>
<feature type="region of interest" description="Disordered" evidence="6">
    <location>
        <begin position="461"/>
        <end position="491"/>
    </location>
</feature>
<evidence type="ECO:0000256" key="3">
    <source>
        <dbReference type="ARBA" id="ARBA00022737"/>
    </source>
</evidence>
<dbReference type="InterPro" id="IPR019775">
    <property type="entry name" value="WD40_repeat_CS"/>
</dbReference>
<gene>
    <name evidence="7" type="primary">RBBP5</name>
    <name evidence="7" type="ORF">TSPGSL018_6458</name>
</gene>
<evidence type="ECO:0000256" key="2">
    <source>
        <dbReference type="ARBA" id="ARBA00022574"/>
    </source>
</evidence>
<sequence length="491" mass="53367">MNRLLADPLQSVGLPEVIEDFLEHGFAECCAFNSRGTLLASGCRDGQIVIWDFETRGVARALRGHKGRILSLGWSSNGRALFSAGADQTIAEWDVADGRLISTAAIDNTVTGISVSRGDARSVCVSCASGPPLLLSLSGNTRVPIPVAHLDGPQLVAGTAAYSEVQNCSAVFSWDGALIFVAAMKGCICVVSAASLSIVDIVKVGSTSRILGMKLSRKGKFLLVRSSDRAIRLFEVKASTSAAPDEPKLEEIRRRAEAGQVPDHGSVLGASGALELAGEFRNSVDKMQWKAMDLSPSMEFIAAAVLSKTEHHTYVWNRCDRQLEVVLEGPDEGIAWMEWHPHSCILLTVSAANGKIYIWSKIYTENWSAFAPDFKELQENTEYVEREDEFDLEPDKPMETDPGPTRDMSASEEELDVFTRDSIKVFSSDDEDGILAHLPITADDVKDDLQRSLLVEVEAKAQDDTAIEPRETLVGEDGGNQDGPDVKRAKQ</sequence>
<name>A0A061RBP4_9CHLO</name>
<dbReference type="AlphaFoldDB" id="A0A061RBP4"/>
<dbReference type="PROSITE" id="PS50082">
    <property type="entry name" value="WD_REPEATS_2"/>
    <property type="match status" value="2"/>
</dbReference>
<evidence type="ECO:0000256" key="4">
    <source>
        <dbReference type="ARBA" id="ARBA00023242"/>
    </source>
</evidence>
<feature type="repeat" description="WD" evidence="5">
    <location>
        <begin position="31"/>
        <end position="61"/>
    </location>
</feature>
<dbReference type="PROSITE" id="PS50294">
    <property type="entry name" value="WD_REPEATS_REGION"/>
    <property type="match status" value="1"/>
</dbReference>
<protein>
    <submittedName>
        <fullName evidence="7">COMPASS component SWD1</fullName>
    </submittedName>
</protein>
<dbReference type="InterPro" id="IPR001680">
    <property type="entry name" value="WD40_rpt"/>
</dbReference>
<keyword evidence="4" id="KW-0539">Nucleus</keyword>
<feature type="compositionally biased region" description="Basic and acidic residues" evidence="6">
    <location>
        <begin position="461"/>
        <end position="473"/>
    </location>
</feature>
<evidence type="ECO:0000256" key="5">
    <source>
        <dbReference type="PROSITE-ProRule" id="PRU00221"/>
    </source>
</evidence>
<organism evidence="7">
    <name type="scientific">Tetraselmis sp. GSL018</name>
    <dbReference type="NCBI Taxonomy" id="582737"/>
    <lineage>
        <taxon>Eukaryota</taxon>
        <taxon>Viridiplantae</taxon>
        <taxon>Chlorophyta</taxon>
        <taxon>core chlorophytes</taxon>
        <taxon>Chlorodendrophyceae</taxon>
        <taxon>Chlorodendrales</taxon>
        <taxon>Chlorodendraceae</taxon>
        <taxon>Tetraselmis</taxon>
    </lineage>
</organism>
<dbReference type="PANTHER" id="PTHR44040">
    <property type="entry name" value="RETINOBLASTOMA-BINDING PROTEIN 5"/>
    <property type="match status" value="1"/>
</dbReference>
<feature type="repeat" description="WD" evidence="5">
    <location>
        <begin position="62"/>
        <end position="103"/>
    </location>
</feature>
<evidence type="ECO:0000256" key="1">
    <source>
        <dbReference type="ARBA" id="ARBA00004123"/>
    </source>
</evidence>